<dbReference type="GeneID" id="111019169"/>
<evidence type="ECO:0000313" key="2">
    <source>
        <dbReference type="Proteomes" id="UP000504603"/>
    </source>
</evidence>
<evidence type="ECO:0000313" key="3">
    <source>
        <dbReference type="RefSeq" id="XP_022151187.1"/>
    </source>
</evidence>
<dbReference type="KEGG" id="mcha:111019169"/>
<sequence length="252" mass="28252">MRDPVEEVVSLEMDPPEEIYGADDYDDFSFVCSNPDGSPISAEDAFVNGQIRPVFPVFDQRLLFSQTKAEETTSLPLPVRVRPQAQLKKLFMEDEELRSDTQDLTRVAPEIYCEWSPRKVGEAAPELGKKSYSTGFSKLWRFGDRIRRSSSDGKEAFVFLRSPSSGGGGEAKLKANGGSGSGSGSGRRTKGERETASCYHERHYARNRAENEMNKRKSYLPYRSNLVGFFTSVNNNNNNNNNNGLTRNPHSF</sequence>
<organism evidence="2 3">
    <name type="scientific">Momordica charantia</name>
    <name type="common">Bitter gourd</name>
    <name type="synonym">Balsam pear</name>
    <dbReference type="NCBI Taxonomy" id="3673"/>
    <lineage>
        <taxon>Eukaryota</taxon>
        <taxon>Viridiplantae</taxon>
        <taxon>Streptophyta</taxon>
        <taxon>Embryophyta</taxon>
        <taxon>Tracheophyta</taxon>
        <taxon>Spermatophyta</taxon>
        <taxon>Magnoliopsida</taxon>
        <taxon>eudicotyledons</taxon>
        <taxon>Gunneridae</taxon>
        <taxon>Pentapetalae</taxon>
        <taxon>rosids</taxon>
        <taxon>fabids</taxon>
        <taxon>Cucurbitales</taxon>
        <taxon>Cucurbitaceae</taxon>
        <taxon>Momordiceae</taxon>
        <taxon>Momordica</taxon>
    </lineage>
</organism>
<protein>
    <submittedName>
        <fullName evidence="3">Uncharacterized protein LOC111019169</fullName>
    </submittedName>
</protein>
<accession>A0A6J1DCT2</accession>
<dbReference type="InterPro" id="IPR012442">
    <property type="entry name" value="DUF1645_plant"/>
</dbReference>
<keyword evidence="2" id="KW-1185">Reference proteome</keyword>
<feature type="compositionally biased region" description="Low complexity" evidence="1">
    <location>
        <begin position="234"/>
        <end position="243"/>
    </location>
</feature>
<dbReference type="Pfam" id="PF07816">
    <property type="entry name" value="DUF1645"/>
    <property type="match status" value="1"/>
</dbReference>
<reference evidence="3" key="1">
    <citation type="submission" date="2025-08" db="UniProtKB">
        <authorList>
            <consortium name="RefSeq"/>
        </authorList>
    </citation>
    <scope>IDENTIFICATION</scope>
    <source>
        <strain evidence="3">OHB3-1</strain>
    </source>
</reference>
<dbReference type="RefSeq" id="XP_022151187.1">
    <property type="nucleotide sequence ID" value="XM_022295495.1"/>
</dbReference>
<dbReference type="OrthoDB" id="1933664at2759"/>
<dbReference type="AlphaFoldDB" id="A0A6J1DCT2"/>
<dbReference type="Proteomes" id="UP000504603">
    <property type="component" value="Unplaced"/>
</dbReference>
<evidence type="ECO:0000256" key="1">
    <source>
        <dbReference type="SAM" id="MobiDB-lite"/>
    </source>
</evidence>
<dbReference type="PANTHER" id="PTHR33095:SF114">
    <property type="entry name" value="DUF1645 FAMILY PROTEIN"/>
    <property type="match status" value="1"/>
</dbReference>
<gene>
    <name evidence="3" type="primary">LOC111019169</name>
</gene>
<dbReference type="PANTHER" id="PTHR33095">
    <property type="entry name" value="OS07G0619500 PROTEIN"/>
    <property type="match status" value="1"/>
</dbReference>
<feature type="region of interest" description="Disordered" evidence="1">
    <location>
        <begin position="166"/>
        <end position="197"/>
    </location>
</feature>
<feature type="region of interest" description="Disordered" evidence="1">
    <location>
        <begin position="233"/>
        <end position="252"/>
    </location>
</feature>
<proteinExistence type="predicted"/>
<name>A0A6J1DCT2_MOMCH</name>